<keyword evidence="3" id="KW-0731">Sigma factor</keyword>
<dbReference type="Gene3D" id="1.10.1740.10">
    <property type="match status" value="1"/>
</dbReference>
<evidence type="ECO:0000256" key="1">
    <source>
        <dbReference type="ARBA" id="ARBA00010641"/>
    </source>
</evidence>
<dbReference type="Proteomes" id="UP000823612">
    <property type="component" value="Unassembled WGS sequence"/>
</dbReference>
<evidence type="ECO:0000313" key="8">
    <source>
        <dbReference type="EMBL" id="MBO8433642.1"/>
    </source>
</evidence>
<dbReference type="CDD" id="cd06171">
    <property type="entry name" value="Sigma70_r4"/>
    <property type="match status" value="1"/>
</dbReference>
<keyword evidence="4" id="KW-0238">DNA-binding</keyword>
<dbReference type="GO" id="GO:0016987">
    <property type="term" value="F:sigma factor activity"/>
    <property type="evidence" value="ECO:0007669"/>
    <property type="project" value="UniProtKB-KW"/>
</dbReference>
<protein>
    <submittedName>
        <fullName evidence="8">Sigma-70 family RNA polymerase sigma factor</fullName>
    </submittedName>
</protein>
<feature type="domain" description="RNA polymerase sigma-70 region 2" evidence="6">
    <location>
        <begin position="30"/>
        <end position="97"/>
    </location>
</feature>
<dbReference type="GO" id="GO:0006352">
    <property type="term" value="P:DNA-templated transcription initiation"/>
    <property type="evidence" value="ECO:0007669"/>
    <property type="project" value="InterPro"/>
</dbReference>
<evidence type="ECO:0000259" key="7">
    <source>
        <dbReference type="Pfam" id="PF08281"/>
    </source>
</evidence>
<sequence length="208" mass="24531">METSHENCNHPDKTLMEAVSRHEQQAFAKLVAEYRQRMIRTAFRILGNHEEAEDVAQDVFVKLWFEADRYDSRFRLSTWIYRICCNLCIDRLRRKKKMQWLSIFPSPNKNMSQTTPLIQGKRLPSSWNRTESGEDQYMAQELQQVFETITRKLSPKQKSVFVLKEIEGLSTEETSIATGLSPTQIKSNLHWAKQKLRQEFEKLYGKTP</sequence>
<reference evidence="8" key="2">
    <citation type="journal article" date="2021" name="PeerJ">
        <title>Extensive microbial diversity within the chicken gut microbiome revealed by metagenomics and culture.</title>
        <authorList>
            <person name="Gilroy R."/>
            <person name="Ravi A."/>
            <person name="Getino M."/>
            <person name="Pursley I."/>
            <person name="Horton D.L."/>
            <person name="Alikhan N.F."/>
            <person name="Baker D."/>
            <person name="Gharbi K."/>
            <person name="Hall N."/>
            <person name="Watson M."/>
            <person name="Adriaenssens E.M."/>
            <person name="Foster-Nyarko E."/>
            <person name="Jarju S."/>
            <person name="Secka A."/>
            <person name="Antonio M."/>
            <person name="Oren A."/>
            <person name="Chaudhuri R.R."/>
            <person name="La Ragione R."/>
            <person name="Hildebrand F."/>
            <person name="Pallen M.J."/>
        </authorList>
    </citation>
    <scope>NUCLEOTIDE SEQUENCE</scope>
    <source>
        <strain evidence="8">2889</strain>
    </source>
</reference>
<dbReference type="SUPFAM" id="SSF88659">
    <property type="entry name" value="Sigma3 and sigma4 domains of RNA polymerase sigma factors"/>
    <property type="match status" value="1"/>
</dbReference>
<dbReference type="PANTHER" id="PTHR43133:SF8">
    <property type="entry name" value="RNA POLYMERASE SIGMA FACTOR HI_1459-RELATED"/>
    <property type="match status" value="1"/>
</dbReference>
<evidence type="ECO:0000256" key="3">
    <source>
        <dbReference type="ARBA" id="ARBA00023082"/>
    </source>
</evidence>
<dbReference type="Pfam" id="PF04542">
    <property type="entry name" value="Sigma70_r2"/>
    <property type="match status" value="1"/>
</dbReference>
<gene>
    <name evidence="8" type="ORF">IAB08_10190</name>
</gene>
<dbReference type="InterPro" id="IPR013325">
    <property type="entry name" value="RNA_pol_sigma_r2"/>
</dbReference>
<evidence type="ECO:0000256" key="4">
    <source>
        <dbReference type="ARBA" id="ARBA00023125"/>
    </source>
</evidence>
<dbReference type="InterPro" id="IPR007627">
    <property type="entry name" value="RNA_pol_sigma70_r2"/>
</dbReference>
<dbReference type="Gene3D" id="1.10.10.10">
    <property type="entry name" value="Winged helix-like DNA-binding domain superfamily/Winged helix DNA-binding domain"/>
    <property type="match status" value="1"/>
</dbReference>
<dbReference type="NCBIfam" id="TIGR02937">
    <property type="entry name" value="sigma70-ECF"/>
    <property type="match status" value="1"/>
</dbReference>
<dbReference type="Pfam" id="PF08281">
    <property type="entry name" value="Sigma70_r4_2"/>
    <property type="match status" value="1"/>
</dbReference>
<dbReference type="GO" id="GO:0003677">
    <property type="term" value="F:DNA binding"/>
    <property type="evidence" value="ECO:0007669"/>
    <property type="project" value="UniProtKB-KW"/>
</dbReference>
<name>A0A9D9H393_9BACT</name>
<proteinExistence type="inferred from homology"/>
<accession>A0A9D9H393</accession>
<reference evidence="8" key="1">
    <citation type="submission" date="2020-10" db="EMBL/GenBank/DDBJ databases">
        <authorList>
            <person name="Gilroy R."/>
        </authorList>
    </citation>
    <scope>NUCLEOTIDE SEQUENCE</scope>
    <source>
        <strain evidence="8">2889</strain>
    </source>
</reference>
<dbReference type="PANTHER" id="PTHR43133">
    <property type="entry name" value="RNA POLYMERASE ECF-TYPE SIGMA FACTO"/>
    <property type="match status" value="1"/>
</dbReference>
<dbReference type="SUPFAM" id="SSF88946">
    <property type="entry name" value="Sigma2 domain of RNA polymerase sigma factors"/>
    <property type="match status" value="1"/>
</dbReference>
<evidence type="ECO:0000256" key="2">
    <source>
        <dbReference type="ARBA" id="ARBA00023015"/>
    </source>
</evidence>
<dbReference type="AlphaFoldDB" id="A0A9D9H393"/>
<dbReference type="InterPro" id="IPR039425">
    <property type="entry name" value="RNA_pol_sigma-70-like"/>
</dbReference>
<comment type="similarity">
    <text evidence="1">Belongs to the sigma-70 factor family. ECF subfamily.</text>
</comment>
<dbReference type="InterPro" id="IPR036388">
    <property type="entry name" value="WH-like_DNA-bd_sf"/>
</dbReference>
<evidence type="ECO:0000259" key="6">
    <source>
        <dbReference type="Pfam" id="PF04542"/>
    </source>
</evidence>
<evidence type="ECO:0000313" key="9">
    <source>
        <dbReference type="Proteomes" id="UP000823612"/>
    </source>
</evidence>
<organism evidence="8 9">
    <name type="scientific">Candidatus Pullibacteroides excrementavium</name>
    <dbReference type="NCBI Taxonomy" id="2840905"/>
    <lineage>
        <taxon>Bacteria</taxon>
        <taxon>Pseudomonadati</taxon>
        <taxon>Bacteroidota</taxon>
        <taxon>Bacteroidia</taxon>
        <taxon>Bacteroidales</taxon>
        <taxon>Candidatus Pullibacteroides</taxon>
    </lineage>
</organism>
<comment type="caution">
    <text evidence="8">The sequence shown here is derived from an EMBL/GenBank/DDBJ whole genome shotgun (WGS) entry which is preliminary data.</text>
</comment>
<dbReference type="EMBL" id="JADIMZ010000161">
    <property type="protein sequence ID" value="MBO8433642.1"/>
    <property type="molecule type" value="Genomic_DNA"/>
</dbReference>
<keyword evidence="5" id="KW-0804">Transcription</keyword>
<evidence type="ECO:0000256" key="5">
    <source>
        <dbReference type="ARBA" id="ARBA00023163"/>
    </source>
</evidence>
<dbReference type="InterPro" id="IPR013249">
    <property type="entry name" value="RNA_pol_sigma70_r4_t2"/>
</dbReference>
<dbReference type="InterPro" id="IPR013324">
    <property type="entry name" value="RNA_pol_sigma_r3/r4-like"/>
</dbReference>
<keyword evidence="2" id="KW-0805">Transcription regulation</keyword>
<feature type="domain" description="RNA polymerase sigma factor 70 region 4 type 2" evidence="7">
    <location>
        <begin position="146"/>
        <end position="196"/>
    </location>
</feature>
<dbReference type="InterPro" id="IPR014284">
    <property type="entry name" value="RNA_pol_sigma-70_dom"/>
</dbReference>